<gene>
    <name evidence="1" type="ORF">RPERSI_LOCUS19436</name>
</gene>
<comment type="caution">
    <text evidence="1">The sequence shown here is derived from an EMBL/GenBank/DDBJ whole genome shotgun (WGS) entry which is preliminary data.</text>
</comment>
<name>A0ACA9RHD7_9GLOM</name>
<evidence type="ECO:0000313" key="1">
    <source>
        <dbReference type="EMBL" id="CAG8792653.1"/>
    </source>
</evidence>
<sequence>PDLEQAWLLASLILAQIIHNKRMSSERLLFGKYAGKRRLSNNSYEDGFPSLYGKVNWGFHPLGRNTVQSLFNHFAALGDIQMFAMLSCVFREPFPPQKKFVRSHELHSITPDSLNPAMLPHNADYFNNYPRYIENYPATTFVRNPYQYGYQTISTTFGQIFSESNSSKGSWGVMNNQIDSSSNITISATPPTPSTFAYGNSDESGGPIMVPSSSHSIHHQRRSTFGGTSKESNMFSSSVSTTASSPRMLRKSSPATNGSVYRLDNFGLSVIGYYGDKLMDSERKIEKKNSGVSLIMNCDEFDDERNPKTITLLDDDRSTTALHDQYRLAYAEILYHWGLYEARAELLKFMSFVKTTIGSPLGEQQQPLEIGIHCHQCGAEIKAGSKCGNCQRKRIGIKCSICHRFVRGLTNFCIMCKHGGHTAHLREWFKSEDDECPTGCGCR</sequence>
<feature type="non-terminal residue" evidence="1">
    <location>
        <position position="443"/>
    </location>
</feature>
<protein>
    <submittedName>
        <fullName evidence="1">18053_t:CDS:1</fullName>
    </submittedName>
</protein>
<evidence type="ECO:0000313" key="2">
    <source>
        <dbReference type="Proteomes" id="UP000789920"/>
    </source>
</evidence>
<dbReference type="EMBL" id="CAJVQC010053268">
    <property type="protein sequence ID" value="CAG8792653.1"/>
    <property type="molecule type" value="Genomic_DNA"/>
</dbReference>
<proteinExistence type="predicted"/>
<dbReference type="Proteomes" id="UP000789920">
    <property type="component" value="Unassembled WGS sequence"/>
</dbReference>
<feature type="non-terminal residue" evidence="1">
    <location>
        <position position="1"/>
    </location>
</feature>
<keyword evidence="2" id="KW-1185">Reference proteome</keyword>
<organism evidence="1 2">
    <name type="scientific">Racocetra persica</name>
    <dbReference type="NCBI Taxonomy" id="160502"/>
    <lineage>
        <taxon>Eukaryota</taxon>
        <taxon>Fungi</taxon>
        <taxon>Fungi incertae sedis</taxon>
        <taxon>Mucoromycota</taxon>
        <taxon>Glomeromycotina</taxon>
        <taxon>Glomeromycetes</taxon>
        <taxon>Diversisporales</taxon>
        <taxon>Gigasporaceae</taxon>
        <taxon>Racocetra</taxon>
    </lineage>
</organism>
<accession>A0ACA9RHD7</accession>
<reference evidence="1" key="1">
    <citation type="submission" date="2021-06" db="EMBL/GenBank/DDBJ databases">
        <authorList>
            <person name="Kallberg Y."/>
            <person name="Tangrot J."/>
            <person name="Rosling A."/>
        </authorList>
    </citation>
    <scope>NUCLEOTIDE SEQUENCE</scope>
    <source>
        <strain evidence="1">MA461A</strain>
    </source>
</reference>